<dbReference type="InterPro" id="IPR018660">
    <property type="entry name" value="MliC"/>
</dbReference>
<dbReference type="Proteomes" id="UP001298424">
    <property type="component" value="Unassembled WGS sequence"/>
</dbReference>
<evidence type="ECO:0000313" key="8">
    <source>
        <dbReference type="EMBL" id="MCG6504823.1"/>
    </source>
</evidence>
<name>A0ABS9NPV4_9NEIS</name>
<evidence type="ECO:0000256" key="6">
    <source>
        <dbReference type="SAM" id="SignalP"/>
    </source>
</evidence>
<proteinExistence type="predicted"/>
<organism evidence="8 9">
    <name type="scientific">Kingella pumchi</name>
    <dbReference type="NCBI Taxonomy" id="2779506"/>
    <lineage>
        <taxon>Bacteria</taxon>
        <taxon>Pseudomonadati</taxon>
        <taxon>Pseudomonadota</taxon>
        <taxon>Betaproteobacteria</taxon>
        <taxon>Neisseriales</taxon>
        <taxon>Neisseriaceae</taxon>
        <taxon>Kingella</taxon>
    </lineage>
</organism>
<protein>
    <submittedName>
        <fullName evidence="8">MliC family protein</fullName>
    </submittedName>
</protein>
<keyword evidence="1 6" id="KW-0732">Signal</keyword>
<feature type="domain" description="C-type lysozyme inhibitor" evidence="7">
    <location>
        <begin position="48"/>
        <end position="114"/>
    </location>
</feature>
<feature type="signal peptide" evidence="6">
    <location>
        <begin position="1"/>
        <end position="20"/>
    </location>
</feature>
<keyword evidence="3" id="KW-0564">Palmitate</keyword>
<dbReference type="PROSITE" id="PS51257">
    <property type="entry name" value="PROKAR_LIPOPROTEIN"/>
    <property type="match status" value="1"/>
</dbReference>
<keyword evidence="2" id="KW-0472">Membrane</keyword>
<evidence type="ECO:0000256" key="5">
    <source>
        <dbReference type="SAM" id="MobiDB-lite"/>
    </source>
</evidence>
<dbReference type="InterPro" id="IPR036328">
    <property type="entry name" value="MliC_sf"/>
</dbReference>
<accession>A0ABS9NPV4</accession>
<keyword evidence="9" id="KW-1185">Reference proteome</keyword>
<dbReference type="RefSeq" id="WP_238748372.1">
    <property type="nucleotide sequence ID" value="NZ_JAKOOW010000036.1"/>
</dbReference>
<gene>
    <name evidence="8" type="ORF">MB824_09985</name>
</gene>
<dbReference type="SUPFAM" id="SSF141488">
    <property type="entry name" value="YdhA-like"/>
    <property type="match status" value="1"/>
</dbReference>
<feature type="region of interest" description="Disordered" evidence="5">
    <location>
        <begin position="26"/>
        <end position="45"/>
    </location>
</feature>
<evidence type="ECO:0000256" key="1">
    <source>
        <dbReference type="ARBA" id="ARBA00022729"/>
    </source>
</evidence>
<dbReference type="EMBL" id="JAKOOW010000036">
    <property type="protein sequence ID" value="MCG6504823.1"/>
    <property type="molecule type" value="Genomic_DNA"/>
</dbReference>
<evidence type="ECO:0000256" key="4">
    <source>
        <dbReference type="ARBA" id="ARBA00023288"/>
    </source>
</evidence>
<dbReference type="Pfam" id="PF09864">
    <property type="entry name" value="MliC"/>
    <property type="match status" value="1"/>
</dbReference>
<sequence>MKTAKLLAPLSLLLALTACGVLDDGSHHDQRHEERHTEPRHNHAGSKFECENGFIVEVQYSGQDRLTLIHDGKRVNLKREISASGERYAAKNGLYGKPTEWHQKGNEAFFQFSDPYGNNVETTCRN</sequence>
<evidence type="ECO:0000256" key="2">
    <source>
        <dbReference type="ARBA" id="ARBA00023136"/>
    </source>
</evidence>
<dbReference type="Gene3D" id="2.40.128.200">
    <property type="match status" value="1"/>
</dbReference>
<comment type="caution">
    <text evidence="8">The sequence shown here is derived from an EMBL/GenBank/DDBJ whole genome shotgun (WGS) entry which is preliminary data.</text>
</comment>
<feature type="chain" id="PRO_5045758823" evidence="6">
    <location>
        <begin position="21"/>
        <end position="126"/>
    </location>
</feature>
<evidence type="ECO:0000259" key="7">
    <source>
        <dbReference type="Pfam" id="PF09864"/>
    </source>
</evidence>
<evidence type="ECO:0000313" key="9">
    <source>
        <dbReference type="Proteomes" id="UP001298424"/>
    </source>
</evidence>
<evidence type="ECO:0000256" key="3">
    <source>
        <dbReference type="ARBA" id="ARBA00023139"/>
    </source>
</evidence>
<reference evidence="8 9" key="1">
    <citation type="submission" date="2022-02" db="EMBL/GenBank/DDBJ databases">
        <title>Genome sequence data of Kingella unionensis sp. nov. strain CICC 24913 (CCUG 75125).</title>
        <authorList>
            <person name="Xiao M."/>
        </authorList>
    </citation>
    <scope>NUCLEOTIDE SEQUENCE [LARGE SCALE GENOMIC DNA]</scope>
    <source>
        <strain evidence="8 9">CICC 24913</strain>
    </source>
</reference>
<keyword evidence="4" id="KW-0449">Lipoprotein</keyword>